<evidence type="ECO:0000313" key="24">
    <source>
        <dbReference type="Proteomes" id="UP000321570"/>
    </source>
</evidence>
<dbReference type="GO" id="GO:0007169">
    <property type="term" value="P:cell surface receptor protein tyrosine kinase signaling pathway"/>
    <property type="evidence" value="ECO:0007669"/>
    <property type="project" value="TreeGrafter"/>
</dbReference>
<dbReference type="InterPro" id="IPR003961">
    <property type="entry name" value="FN3_dom"/>
</dbReference>
<feature type="compositionally biased region" description="Basic and acidic residues" evidence="20">
    <location>
        <begin position="1448"/>
        <end position="1461"/>
    </location>
</feature>
<feature type="transmembrane region" description="Helical" evidence="21">
    <location>
        <begin position="1140"/>
        <end position="1163"/>
    </location>
</feature>
<evidence type="ECO:0000256" key="9">
    <source>
        <dbReference type="ARBA" id="ARBA00022737"/>
    </source>
</evidence>
<keyword evidence="9" id="KW-0677">Repeat</keyword>
<dbReference type="SUPFAM" id="SSF56112">
    <property type="entry name" value="Protein kinase-like (PK-like)"/>
    <property type="match status" value="1"/>
</dbReference>
<evidence type="ECO:0000256" key="1">
    <source>
        <dbReference type="ARBA" id="ARBA00004479"/>
    </source>
</evidence>
<keyword evidence="13 21" id="KW-1133">Transmembrane helix</keyword>
<dbReference type="GO" id="GO:0043235">
    <property type="term" value="C:receptor complex"/>
    <property type="evidence" value="ECO:0007669"/>
    <property type="project" value="TreeGrafter"/>
</dbReference>
<keyword evidence="10" id="KW-0547">Nucleotide-binding</keyword>
<keyword evidence="24" id="KW-1185">Reference proteome</keyword>
<dbReference type="Gene3D" id="2.10.220.10">
    <property type="entry name" value="Hormone Receptor, Insulin-like Growth Factor Receptor 1, Chain A, domain 2"/>
    <property type="match status" value="1"/>
</dbReference>
<keyword evidence="17" id="KW-0325">Glycoprotein</keyword>
<keyword evidence="16" id="KW-0675">Receptor</keyword>
<feature type="transmembrane region" description="Helical" evidence="21">
    <location>
        <begin position="12"/>
        <end position="29"/>
    </location>
</feature>
<reference evidence="23 24" key="1">
    <citation type="submission" date="2019-07" db="EMBL/GenBank/DDBJ databases">
        <authorList>
            <person name="Jastrzebski P J."/>
            <person name="Paukszto L."/>
            <person name="Jastrzebski P J."/>
        </authorList>
    </citation>
    <scope>NUCLEOTIDE SEQUENCE [LARGE SCALE GENOMIC DNA]</scope>
    <source>
        <strain evidence="23 24">WMS-il1</strain>
    </source>
</reference>
<evidence type="ECO:0000256" key="5">
    <source>
        <dbReference type="ARBA" id="ARBA00022685"/>
    </source>
</evidence>
<dbReference type="InterPro" id="IPR000719">
    <property type="entry name" value="Prot_kinase_dom"/>
</dbReference>
<evidence type="ECO:0000256" key="17">
    <source>
        <dbReference type="ARBA" id="ARBA00023180"/>
    </source>
</evidence>
<dbReference type="InterPro" id="IPR006211">
    <property type="entry name" value="Furin-like_Cys-rich_dom"/>
</dbReference>
<keyword evidence="7" id="KW-0479">Metal-binding</keyword>
<dbReference type="SUPFAM" id="SSF57184">
    <property type="entry name" value="Growth factor receptor domain"/>
    <property type="match status" value="1"/>
</dbReference>
<gene>
    <name evidence="23" type="ORF">WMSIL1_LOCUS5224</name>
</gene>
<dbReference type="InterPro" id="IPR001245">
    <property type="entry name" value="Ser-Thr/Tyr_kinase_cat_dom"/>
</dbReference>
<feature type="region of interest" description="Disordered" evidence="20">
    <location>
        <begin position="986"/>
        <end position="1011"/>
    </location>
</feature>
<dbReference type="EC" id="2.7.10.1" evidence="2"/>
<evidence type="ECO:0000256" key="10">
    <source>
        <dbReference type="ARBA" id="ARBA00022741"/>
    </source>
</evidence>
<dbReference type="InterPro" id="IPR036116">
    <property type="entry name" value="FN3_sf"/>
</dbReference>
<evidence type="ECO:0000256" key="18">
    <source>
        <dbReference type="ARBA" id="ARBA00023211"/>
    </source>
</evidence>
<feature type="compositionally biased region" description="Polar residues" evidence="20">
    <location>
        <begin position="1755"/>
        <end position="1777"/>
    </location>
</feature>
<keyword evidence="18" id="KW-0464">Manganese</keyword>
<dbReference type="Proteomes" id="UP000321570">
    <property type="component" value="Unassembled WGS sequence"/>
</dbReference>
<dbReference type="GO" id="GO:0004714">
    <property type="term" value="F:transmembrane receptor protein tyrosine kinase activity"/>
    <property type="evidence" value="ECO:0007669"/>
    <property type="project" value="UniProtKB-EC"/>
</dbReference>
<dbReference type="SUPFAM" id="SSF49265">
    <property type="entry name" value="Fibronectin type III"/>
    <property type="match status" value="2"/>
</dbReference>
<dbReference type="CDD" id="cd00064">
    <property type="entry name" value="FU"/>
    <property type="match status" value="1"/>
</dbReference>
<feature type="compositionally biased region" description="Polar residues" evidence="20">
    <location>
        <begin position="352"/>
        <end position="377"/>
    </location>
</feature>
<dbReference type="GO" id="GO:0005524">
    <property type="term" value="F:ATP binding"/>
    <property type="evidence" value="ECO:0007669"/>
    <property type="project" value="UniProtKB-KW"/>
</dbReference>
<evidence type="ECO:0000256" key="6">
    <source>
        <dbReference type="ARBA" id="ARBA00022692"/>
    </source>
</evidence>
<comment type="subcellular location">
    <subcellularLocation>
        <location evidence="1">Membrane</location>
        <topology evidence="1">Single-pass type I membrane protein</topology>
    </subcellularLocation>
</comment>
<evidence type="ECO:0000256" key="8">
    <source>
        <dbReference type="ARBA" id="ARBA00022729"/>
    </source>
</evidence>
<dbReference type="EMBL" id="CABIJS010000166">
    <property type="protein sequence ID" value="VUZ45386.1"/>
    <property type="molecule type" value="Genomic_DNA"/>
</dbReference>
<dbReference type="Pfam" id="PF00757">
    <property type="entry name" value="Furin-like"/>
    <property type="match status" value="1"/>
</dbReference>
<dbReference type="PANTHER" id="PTHR24416">
    <property type="entry name" value="TYROSINE-PROTEIN KINASE RECEPTOR"/>
    <property type="match status" value="1"/>
</dbReference>
<feature type="region of interest" description="Disordered" evidence="20">
    <location>
        <begin position="1741"/>
        <end position="1813"/>
    </location>
</feature>
<evidence type="ECO:0000256" key="12">
    <source>
        <dbReference type="ARBA" id="ARBA00022840"/>
    </source>
</evidence>
<dbReference type="InterPro" id="IPR000494">
    <property type="entry name" value="Rcpt_L-dom"/>
</dbReference>
<keyword evidence="3" id="KW-0597">Phosphoprotein</keyword>
<evidence type="ECO:0000256" key="2">
    <source>
        <dbReference type="ARBA" id="ARBA00011902"/>
    </source>
</evidence>
<dbReference type="Pfam" id="PF01030">
    <property type="entry name" value="Recep_L_domain"/>
    <property type="match status" value="1"/>
</dbReference>
<feature type="region of interest" description="Disordered" evidence="20">
    <location>
        <begin position="1407"/>
        <end position="1426"/>
    </location>
</feature>
<dbReference type="InterPro" id="IPR050122">
    <property type="entry name" value="RTK"/>
</dbReference>
<dbReference type="InterPro" id="IPR036941">
    <property type="entry name" value="Rcpt_L-dom_sf"/>
</dbReference>
<feature type="compositionally biased region" description="Low complexity" evidence="20">
    <location>
        <begin position="1064"/>
        <end position="1085"/>
    </location>
</feature>
<keyword evidence="12" id="KW-0067">ATP-binding</keyword>
<keyword evidence="4" id="KW-0808">Transferase</keyword>
<accession>A0A564YDU3</accession>
<dbReference type="PRINTS" id="PR00109">
    <property type="entry name" value="TYRKINASE"/>
</dbReference>
<feature type="region of interest" description="Disordered" evidence="20">
    <location>
        <begin position="1447"/>
        <end position="1474"/>
    </location>
</feature>
<evidence type="ECO:0000256" key="7">
    <source>
        <dbReference type="ARBA" id="ARBA00022723"/>
    </source>
</evidence>
<evidence type="ECO:0000256" key="20">
    <source>
        <dbReference type="SAM" id="MobiDB-lite"/>
    </source>
</evidence>
<feature type="compositionally biased region" description="Polar residues" evidence="20">
    <location>
        <begin position="1407"/>
        <end position="1423"/>
    </location>
</feature>
<organism evidence="23 24">
    <name type="scientific">Hymenolepis diminuta</name>
    <name type="common">Rat tapeworm</name>
    <dbReference type="NCBI Taxonomy" id="6216"/>
    <lineage>
        <taxon>Eukaryota</taxon>
        <taxon>Metazoa</taxon>
        <taxon>Spiralia</taxon>
        <taxon>Lophotrochozoa</taxon>
        <taxon>Platyhelminthes</taxon>
        <taxon>Cestoda</taxon>
        <taxon>Eucestoda</taxon>
        <taxon>Cyclophyllidea</taxon>
        <taxon>Hymenolepididae</taxon>
        <taxon>Hymenolepis</taxon>
    </lineage>
</organism>
<keyword evidence="8" id="KW-0732">Signal</keyword>
<dbReference type="GO" id="GO:0005886">
    <property type="term" value="C:plasma membrane"/>
    <property type="evidence" value="ECO:0007669"/>
    <property type="project" value="TreeGrafter"/>
</dbReference>
<evidence type="ECO:0000256" key="16">
    <source>
        <dbReference type="ARBA" id="ARBA00023170"/>
    </source>
</evidence>
<dbReference type="Gene3D" id="3.80.20.20">
    <property type="entry name" value="Receptor L-domain"/>
    <property type="match status" value="2"/>
</dbReference>
<evidence type="ECO:0000256" key="3">
    <source>
        <dbReference type="ARBA" id="ARBA00022553"/>
    </source>
</evidence>
<comment type="catalytic activity">
    <reaction evidence="19">
        <text>L-tyrosyl-[protein] + ATP = O-phospho-L-tyrosyl-[protein] + ADP + H(+)</text>
        <dbReference type="Rhea" id="RHEA:10596"/>
        <dbReference type="Rhea" id="RHEA-COMP:10136"/>
        <dbReference type="Rhea" id="RHEA-COMP:20101"/>
        <dbReference type="ChEBI" id="CHEBI:15378"/>
        <dbReference type="ChEBI" id="CHEBI:30616"/>
        <dbReference type="ChEBI" id="CHEBI:46858"/>
        <dbReference type="ChEBI" id="CHEBI:61978"/>
        <dbReference type="ChEBI" id="CHEBI:456216"/>
        <dbReference type="EC" id="2.7.10.1"/>
    </reaction>
</comment>
<dbReference type="SMART" id="SM00219">
    <property type="entry name" value="TyrKc"/>
    <property type="match status" value="1"/>
</dbReference>
<dbReference type="InterPro" id="IPR011009">
    <property type="entry name" value="Kinase-like_dom_sf"/>
</dbReference>
<dbReference type="SMART" id="SM00261">
    <property type="entry name" value="FU"/>
    <property type="match status" value="1"/>
</dbReference>
<keyword evidence="11" id="KW-0418">Kinase</keyword>
<keyword evidence="15" id="KW-0829">Tyrosine-protein kinase</keyword>
<evidence type="ECO:0000256" key="4">
    <source>
        <dbReference type="ARBA" id="ARBA00022679"/>
    </source>
</evidence>
<dbReference type="PROSITE" id="PS00109">
    <property type="entry name" value="PROTEIN_KINASE_TYR"/>
    <property type="match status" value="1"/>
</dbReference>
<evidence type="ECO:0000256" key="21">
    <source>
        <dbReference type="SAM" id="Phobius"/>
    </source>
</evidence>
<dbReference type="Gene3D" id="3.30.200.20">
    <property type="entry name" value="Phosphorylase Kinase, domain 1"/>
    <property type="match status" value="1"/>
</dbReference>
<dbReference type="InterPro" id="IPR013783">
    <property type="entry name" value="Ig-like_fold"/>
</dbReference>
<dbReference type="Gene3D" id="1.10.510.10">
    <property type="entry name" value="Transferase(Phosphotransferase) domain 1"/>
    <property type="match status" value="1"/>
</dbReference>
<evidence type="ECO:0000256" key="15">
    <source>
        <dbReference type="ARBA" id="ARBA00023137"/>
    </source>
</evidence>
<dbReference type="InterPro" id="IPR008266">
    <property type="entry name" value="Tyr_kinase_AS"/>
</dbReference>
<evidence type="ECO:0000256" key="14">
    <source>
        <dbReference type="ARBA" id="ARBA00023136"/>
    </source>
</evidence>
<keyword evidence="14 21" id="KW-0472">Membrane</keyword>
<dbReference type="PANTHER" id="PTHR24416:SF525">
    <property type="entry name" value="INSULIN-LIKE RECEPTOR"/>
    <property type="match status" value="1"/>
</dbReference>
<dbReference type="SUPFAM" id="SSF52058">
    <property type="entry name" value="L domain-like"/>
    <property type="match status" value="2"/>
</dbReference>
<proteinExistence type="predicted"/>
<feature type="compositionally biased region" description="Polar residues" evidence="20">
    <location>
        <begin position="1048"/>
        <end position="1063"/>
    </location>
</feature>
<dbReference type="SMART" id="SM00060">
    <property type="entry name" value="FN3"/>
    <property type="match status" value="3"/>
</dbReference>
<feature type="region of interest" description="Disordered" evidence="20">
    <location>
        <begin position="1048"/>
        <end position="1092"/>
    </location>
</feature>
<evidence type="ECO:0000256" key="13">
    <source>
        <dbReference type="ARBA" id="ARBA00022989"/>
    </source>
</evidence>
<evidence type="ECO:0000313" key="23">
    <source>
        <dbReference type="EMBL" id="VUZ45386.1"/>
    </source>
</evidence>
<feature type="region of interest" description="Disordered" evidence="20">
    <location>
        <begin position="333"/>
        <end position="377"/>
    </location>
</feature>
<sequence>MLKIFAHCRDKIFLRAILLLVMQCVYIALSQSQDLKIFTQYNETICGDFDIRKPSSITRIENCTVIEGSLCILMTQLQPNASLPNLREITGFLVIYDLTGLDGLGRLFPNLTVIRGRSLIFNFALVIRSTSLKTLILPSLRVIQRGGVRIDINPNLCYVRTVNWSYILGNQTSAAAPIRLFTNRLICPDTCQPECATPTTEPRGLSADSKSKPNKKEAIHCWSSSHCQSICSPKCTNLGLACRMDDPYTCCHDECLAGCYGPGSDSCVACKGARYRGVCVTHCPPGTYLYHGRRCITAEECLNMTSIIRQPLSGVVVGANSVSGANTVASNGSDVKNAPVPGIKKSDGGNSGNTDVNDTSVGTATSPLSGNNNVNGSTPIMRPYSIHQGRCVQECPAGHERNEVSGECVYCGDKCRRFRCVSMLISSLKSLSKLKDCYSVNDLYIGIHEGDPTLIQEQLDEAFSGLREVEVIRIVRATALTSLNFLRHISRINPSRASPNVTVIEIRQNDNLVELWPPPEKGGTGVQVVSEGLVYFILNRYLCPQKITDLVKTGALRLPGNRDFRSEELELAEATNGKMGFCESNQISLELTNVYSSSAVIQWPRFFEKTPGGGGQSASTLVLIFYQATTRSLTVYSNRMSCGEDSWKMIPSMCNASVIEDVNGGGVAFCSKTLTSLQPATRYAVYVESKTLFSQRGAISNIIYFNTTPSNPSYPRLEKLQAMNSSCIHVKWSPPQFSNGPLAVYLLWYRMIRIDPGSYFYRDFCFMTPDWLSSSLNPSHYIRTSRLTGIYWSYAKMQQGFCPKSQCCNPTSHKDLWTIDDRDESLPVVFGNRLTRILRDNEVGLFVVNAENTVSHSGKTILTNTLSYLRSFSQYVVELQACQKPADDSAYPWAEIMKPDSPIEIEMTDEWRAYLKRYCSEKVFKTQRTLPAVGVDNVDNSAISSIQESADTVLVLWSEPPNPNGVILYYVLRYRRAEQLSSAHEMADSNAAISQNKSETEEPSTKMDSGASGWSTLCVSRASWQAVSLPTNIAGKTLKEKEILLSASGTETGSNQSSRSVVTPPNLNSSSAAAPADTAAANISSPNLPPKQNASMGGAELLNLLPGLYELQIMAVSLAGNSSWTPSMVFEVAASPMDTIITATAICASVLAVLLALIIACIVHRIRKKRLMDSEWNSPNPEYWHVYEVDDWEMQLEDIDTLNFRHPLGKGNFGMVYRGLVKTLRTPAHCFYTDPNSIAAAIKTLSSTSTVFDRRDFITEACYMKQFQSFHIVRLFGIVSKCTPSSVVAVAARTFRSAGAAGSGSGSGGAVAASTGINNSGTTTAASASASGFPQTKFHFSLCQLFSGSGGGGFCHRQNRRPNRQAVPVPVKKKPLAHMGEETTSTTLYGNGDSSLNRSLKSNSNIDNEQTIANGTSVDATDQTTRRDRLRSGRFGNTAFTCLRRRTQKDESTDVTPKSEENNFPAPQHCSSSDSIRPFSNNGLFVVMELMEHGDLASYLRKLGDSGIGFVKPVQAYLWAVQIADGMAYLERKKYVHRDLAARNCLVDGKGVVKVGDFGLCRDIYERNYYHKVGAGKLPVRWMAPESLQSAYFTSRSDVWSFGVVLWEIATMACLPYQGMSHNEVITYVLEGNTLVSGGAPINCPPLLQSLMLYCWSYRPAQRPSFLNLLYLLAPRFADADFRQASYFYVGDTLTQQPPPYQEFEKSISDSSAAAAAAVNAEFADLPTLIKTVLGPPHGVGGSGGSNSLSEDFPQLTSTNPGTDTISTSHFYSSSLQLAKDKQEENGENSGGELNPSVGGPSGDCCSADDSDV</sequence>
<dbReference type="Pfam" id="PF07714">
    <property type="entry name" value="PK_Tyr_Ser-Thr"/>
    <property type="match status" value="2"/>
</dbReference>
<dbReference type="PROSITE" id="PS50011">
    <property type="entry name" value="PROTEIN_KINASE_DOM"/>
    <property type="match status" value="1"/>
</dbReference>
<dbReference type="Gene3D" id="2.60.40.10">
    <property type="entry name" value="Immunoglobulins"/>
    <property type="match status" value="3"/>
</dbReference>
<evidence type="ECO:0000256" key="19">
    <source>
        <dbReference type="ARBA" id="ARBA00051243"/>
    </source>
</evidence>
<name>A0A564YDU3_HYMDI</name>
<dbReference type="InterPro" id="IPR009030">
    <property type="entry name" value="Growth_fac_rcpt_cys_sf"/>
</dbReference>
<dbReference type="GO" id="GO:0046872">
    <property type="term" value="F:metal ion binding"/>
    <property type="evidence" value="ECO:0007669"/>
    <property type="project" value="UniProtKB-KW"/>
</dbReference>
<dbReference type="FunFam" id="1.10.510.10:FF:000554">
    <property type="entry name" value="Predicted protein"/>
    <property type="match status" value="1"/>
</dbReference>
<dbReference type="InterPro" id="IPR020635">
    <property type="entry name" value="Tyr_kinase_cat_dom"/>
</dbReference>
<evidence type="ECO:0000259" key="22">
    <source>
        <dbReference type="PROSITE" id="PS50011"/>
    </source>
</evidence>
<dbReference type="InterPro" id="IPR006212">
    <property type="entry name" value="Furin_repeat"/>
</dbReference>
<protein>
    <recommendedName>
        <fullName evidence="2">receptor protein-tyrosine kinase</fullName>
        <ecNumber evidence="2">2.7.10.1</ecNumber>
    </recommendedName>
</protein>
<keyword evidence="6 21" id="KW-0812">Transmembrane</keyword>
<evidence type="ECO:0000256" key="11">
    <source>
        <dbReference type="ARBA" id="ARBA00022777"/>
    </source>
</evidence>
<keyword evidence="5" id="KW-0165">Cleavage on pair of basic residues</keyword>
<feature type="domain" description="Protein kinase" evidence="22">
    <location>
        <begin position="1202"/>
        <end position="1677"/>
    </location>
</feature>